<evidence type="ECO:0000313" key="2">
    <source>
        <dbReference type="Proteomes" id="UP000598350"/>
    </source>
</evidence>
<dbReference type="InterPro" id="IPR008928">
    <property type="entry name" value="6-hairpin_glycosidase_sf"/>
</dbReference>
<dbReference type="PANTHER" id="PTHR47791:SF1">
    <property type="entry name" value="ENDO MANNANASE, GH76 FAMILY (EUROFUNG)"/>
    <property type="match status" value="1"/>
</dbReference>
<dbReference type="SUPFAM" id="SSF48208">
    <property type="entry name" value="Six-hairpin glycosidases"/>
    <property type="match status" value="1"/>
</dbReference>
<comment type="caution">
    <text evidence="1">The sequence shown here is derived from an EMBL/GenBank/DDBJ whole genome shotgun (WGS) entry which is preliminary data.</text>
</comment>
<dbReference type="GO" id="GO:0016787">
    <property type="term" value="F:hydrolase activity"/>
    <property type="evidence" value="ECO:0007669"/>
    <property type="project" value="UniProtKB-KW"/>
</dbReference>
<dbReference type="Gene3D" id="1.50.10.20">
    <property type="match status" value="1"/>
</dbReference>
<organism evidence="1 2">
    <name type="scientific">Maribacter arenosus</name>
    <dbReference type="NCBI Taxonomy" id="1854708"/>
    <lineage>
        <taxon>Bacteria</taxon>
        <taxon>Pseudomonadati</taxon>
        <taxon>Bacteroidota</taxon>
        <taxon>Flavobacteriia</taxon>
        <taxon>Flavobacteriales</taxon>
        <taxon>Flavobacteriaceae</taxon>
        <taxon>Maribacter</taxon>
    </lineage>
</organism>
<dbReference type="EMBL" id="JABTCG010000001">
    <property type="protein sequence ID" value="MBD0849904.1"/>
    <property type="molecule type" value="Genomic_DNA"/>
</dbReference>
<dbReference type="InterPro" id="IPR053169">
    <property type="entry name" value="MUG_Protein"/>
</dbReference>
<dbReference type="RefSeq" id="WP_188313003.1">
    <property type="nucleotide sequence ID" value="NZ_JABTCG010000001.1"/>
</dbReference>
<gene>
    <name evidence="1" type="ORF">HPE63_04415</name>
</gene>
<protein>
    <submittedName>
        <fullName evidence="1">Glycoside hydrolase family 76 protein</fullName>
    </submittedName>
</protein>
<dbReference type="Proteomes" id="UP000598350">
    <property type="component" value="Unassembled WGS sequence"/>
</dbReference>
<evidence type="ECO:0000313" key="1">
    <source>
        <dbReference type="EMBL" id="MBD0849904.1"/>
    </source>
</evidence>
<proteinExistence type="predicted"/>
<accession>A0ABR7V898</accession>
<keyword evidence="2" id="KW-1185">Reference proteome</keyword>
<dbReference type="Pfam" id="PF03663">
    <property type="entry name" value="Glyco_hydro_76"/>
    <property type="match status" value="1"/>
</dbReference>
<name>A0ABR7V898_9FLAO</name>
<reference evidence="1 2" key="1">
    <citation type="submission" date="2020-05" db="EMBL/GenBank/DDBJ databases">
        <title>The draft genome sequence of Maribacter arenosus CAU 1321.</title>
        <authorList>
            <person name="Mu L."/>
        </authorList>
    </citation>
    <scope>NUCLEOTIDE SEQUENCE [LARGE SCALE GENOMIC DNA]</scope>
    <source>
        <strain evidence="1 2">CAU 1321</strain>
    </source>
</reference>
<dbReference type="PANTHER" id="PTHR47791">
    <property type="entry name" value="MEIOTICALLY UP-REGULATED GENE 191 PROTEIN"/>
    <property type="match status" value="1"/>
</dbReference>
<keyword evidence="1" id="KW-0378">Hydrolase</keyword>
<dbReference type="InterPro" id="IPR005198">
    <property type="entry name" value="Glyco_hydro_76"/>
</dbReference>
<sequence>MGFPIPNLQGFTYYKLCLSLCLIIGIHFQSYGQITLEKQAEELTHYLDTWYNKETGLWETTSWWNAANILTALTNNARLTNDPTFKFTIADVFHKTKEFEVAATDEKSAWVCKDYINDFYDDEGWWALAWLDAWEFTGEQKYLDMANIIFDDITTGWSDQGGLYWKKGLDFRGSISNGLTMTLATRLHLAGTETVNGKSALLWATTIWDWMIDSQLLDANGNIQDGIRFENGQESIKENIYTYNQGVVLTGLVNLYKITGNVHYLESAHSLVKATLENLTNNGLVLVEKICEPDQCNPDAKQFKGIFMRHLMYLNDHSPRETYKAFILKNVKALWEKAMENGTKAPGVVWDKPSEANAATVSSALDAFNAALSLQE</sequence>